<dbReference type="AlphaFoldDB" id="N0BE80"/>
<dbReference type="KEGG" id="ast:Asulf_00494"/>
<dbReference type="Proteomes" id="UP000013307">
    <property type="component" value="Chromosome"/>
</dbReference>
<gene>
    <name evidence="1" type="ORF">Asulf_00494</name>
</gene>
<organism evidence="1 2">
    <name type="scientific">Archaeoglobus sulfaticallidus PM70-1</name>
    <dbReference type="NCBI Taxonomy" id="387631"/>
    <lineage>
        <taxon>Archaea</taxon>
        <taxon>Methanobacteriati</taxon>
        <taxon>Methanobacteriota</taxon>
        <taxon>Archaeoglobi</taxon>
        <taxon>Archaeoglobales</taxon>
        <taxon>Archaeoglobaceae</taxon>
        <taxon>Archaeoglobus</taxon>
    </lineage>
</organism>
<name>N0BE80_9EURY</name>
<sequence>MQDEIAKAVLEFAGRVENKEVVVCDDFAALLSKIFRRVYVIASREMAKKLKTELGGLGIRNVGIVVGNNPVFDFRVNLVLLSGLCKMDMEWAKDADYMIVVEKKTEKSTGISGLPVTEDFEILEVYTTKNCSIIFAKKLG</sequence>
<proteinExistence type="predicted"/>
<dbReference type="EMBL" id="CP005290">
    <property type="protein sequence ID" value="AGK60517.1"/>
    <property type="molecule type" value="Genomic_DNA"/>
</dbReference>
<evidence type="ECO:0000313" key="1">
    <source>
        <dbReference type="EMBL" id="AGK60517.1"/>
    </source>
</evidence>
<dbReference type="HOGENOM" id="CLU_1830495_0_0_2"/>
<accession>N0BE80</accession>
<dbReference type="RefSeq" id="WP_015590116.1">
    <property type="nucleotide sequence ID" value="NC_021169.1"/>
</dbReference>
<reference evidence="1 2" key="1">
    <citation type="journal article" date="2013" name="Genome Announc.">
        <title>Complete Genome Sequence of the Thermophilic and Facultatively Chemolithoautotrophic Sulfate Reducer Archaeoglobus sulfaticallidus Strain PM70-1T.</title>
        <authorList>
            <person name="Stokke R."/>
            <person name="Hocking W.P."/>
            <person name="Steinsbu B.O."/>
            <person name="Steen I.H."/>
        </authorList>
    </citation>
    <scope>NUCLEOTIDE SEQUENCE [LARGE SCALE GENOMIC DNA]</scope>
    <source>
        <strain evidence="1">PM70-1</strain>
    </source>
</reference>
<dbReference type="STRING" id="387631.Asulf_00494"/>
<evidence type="ECO:0000313" key="2">
    <source>
        <dbReference type="Proteomes" id="UP000013307"/>
    </source>
</evidence>
<dbReference type="GeneID" id="15392138"/>
<protein>
    <submittedName>
        <fullName evidence="1">Uncharacterized protein</fullName>
    </submittedName>
</protein>
<keyword evidence="2" id="KW-1185">Reference proteome</keyword>